<protein>
    <submittedName>
        <fullName evidence="1">Uncharacterized protein</fullName>
    </submittedName>
</protein>
<dbReference type="EMBL" id="AB372158">
    <property type="protein sequence ID" value="BAM75715.1"/>
    <property type="molecule type" value="Genomic_DNA"/>
</dbReference>
<dbReference type="AlphaFoldDB" id="L8B1M6"/>
<evidence type="ECO:0000313" key="1">
    <source>
        <dbReference type="EMBL" id="BAM75715.1"/>
    </source>
</evidence>
<sequence>MEFVMKVEFIVNNDREISDALKKSSALAKENKFDDAIELLKETLPKMFSAGTSYPGDTYAKIIPYFQKAGHYLEIEAFSIKYLIPEVELKAKKNFSHKSIEIQNAFGSLYVSDIYKKMALCAKREKLKSDESRFNDLTQEYKTKYSELLELGEQTSLQLDYKKAVKKFGSDTHKWSDTVKRKYQSILLAEKGIS</sequence>
<name>L8B1M6_9ZZZZ</name>
<accession>L8B1M6</accession>
<proteinExistence type="predicted"/>
<organism evidence="1">
    <name type="scientific">uncultured microorganism</name>
    <dbReference type="NCBI Taxonomy" id="358574"/>
    <lineage>
        <taxon>unclassified sequences</taxon>
        <taxon>environmental samples</taxon>
    </lineage>
</organism>
<reference evidence="1" key="1">
    <citation type="submission" date="2007-12" db="EMBL/GenBank/DDBJ databases">
        <title>Phylogenetic prediction and protein expressional analysis in the genetic information detected from deep-sea hydrothermal vent in Suiyo seamount.</title>
        <authorList>
            <person name="Sasaki M."/>
            <person name="Tsujimura M."/>
            <person name="Zhang Z."/>
            <person name="Akutsu J."/>
            <person name="Tajima H."/>
            <person name="Kawarabayasi Y."/>
        </authorList>
    </citation>
    <scope>NUCLEOTIDE SEQUENCE</scope>
</reference>